<evidence type="ECO:0000256" key="6">
    <source>
        <dbReference type="ARBA" id="ARBA00022840"/>
    </source>
</evidence>
<comment type="similarity">
    <text evidence="2 8">Belongs to the SAICAR synthetase family.</text>
</comment>
<accession>A0AAE4Z6C1</accession>
<keyword evidence="6 8" id="KW-0067">ATP-binding</keyword>
<keyword evidence="3 8" id="KW-0436">Ligase</keyword>
<evidence type="ECO:0000259" key="9">
    <source>
        <dbReference type="Pfam" id="PF01259"/>
    </source>
</evidence>
<dbReference type="FunFam" id="3.30.470.20:FF:000015">
    <property type="entry name" value="Phosphoribosylaminoimidazole-succinocarboxamide synthase"/>
    <property type="match status" value="1"/>
</dbReference>
<sequence length="306" mass="34523">MSLTLRNVNVDLPLFCKGKVREVYELGEDLLLVASDRISAFDVVLNEPIPHKGRVLTQLSRWWFEHMDDIVVNHLISADADEIIEREPKLAKTRDRWEGRSMLVRRTDPFPVECVVRGYITGSAWREYQDNGTLAGEKLPEGLIEAQKLEPPIFSPATKATEGHDENITFEDVCRMVGVAVATTLRDISLALYARARDIAHDGGVILADTKFEFGVSADGEILLIDEVLTPDSSRFWLVESYTPGQSQQSFDKQPVRDYLDLLVAKGEWNKEPPPPDLPREVVESTSKRYLKAYELITGHPLPVPK</sequence>
<keyword evidence="5 8" id="KW-0658">Purine biosynthesis</keyword>
<protein>
    <recommendedName>
        <fullName evidence="8">Phosphoribosylaminoimidazole-succinocarboxamide synthase</fullName>
        <ecNumber evidence="8">6.3.2.6</ecNumber>
    </recommendedName>
    <alternativeName>
        <fullName evidence="8">SAICAR synthetase</fullName>
    </alternativeName>
</protein>
<dbReference type="PROSITE" id="PS01057">
    <property type="entry name" value="SAICAR_SYNTHETASE_1"/>
    <property type="match status" value="1"/>
</dbReference>
<dbReference type="InterPro" id="IPR001636">
    <property type="entry name" value="SAICAR_synth"/>
</dbReference>
<comment type="caution">
    <text evidence="10">The sequence shown here is derived from an EMBL/GenBank/DDBJ whole genome shotgun (WGS) entry which is preliminary data.</text>
</comment>
<evidence type="ECO:0000256" key="4">
    <source>
        <dbReference type="ARBA" id="ARBA00022741"/>
    </source>
</evidence>
<gene>
    <name evidence="8" type="primary">purC</name>
    <name evidence="10" type="ORF">GWO12_05750</name>
</gene>
<dbReference type="EMBL" id="JAACAK010000046">
    <property type="protein sequence ID" value="NIR74600.1"/>
    <property type="molecule type" value="Genomic_DNA"/>
</dbReference>
<dbReference type="PANTHER" id="PTHR43700:SF1">
    <property type="entry name" value="PHOSPHORIBOSYLAMINOIMIDAZOLE-SUCCINOCARBOXAMIDE SYNTHASE"/>
    <property type="match status" value="1"/>
</dbReference>
<dbReference type="NCBIfam" id="NF010568">
    <property type="entry name" value="PRK13961.1"/>
    <property type="match status" value="1"/>
</dbReference>
<dbReference type="GO" id="GO:0004639">
    <property type="term" value="F:phosphoribosylaminoimidazolesuccinocarboxamide synthase activity"/>
    <property type="evidence" value="ECO:0007669"/>
    <property type="project" value="UniProtKB-UniRule"/>
</dbReference>
<dbReference type="SUPFAM" id="SSF56104">
    <property type="entry name" value="SAICAR synthase-like"/>
    <property type="match status" value="1"/>
</dbReference>
<dbReference type="GO" id="GO:0006189">
    <property type="term" value="P:'de novo' IMP biosynthetic process"/>
    <property type="evidence" value="ECO:0007669"/>
    <property type="project" value="UniProtKB-UniRule"/>
</dbReference>
<evidence type="ECO:0000256" key="1">
    <source>
        <dbReference type="ARBA" id="ARBA00004672"/>
    </source>
</evidence>
<dbReference type="Proteomes" id="UP000702544">
    <property type="component" value="Unassembled WGS sequence"/>
</dbReference>
<dbReference type="PANTHER" id="PTHR43700">
    <property type="entry name" value="PHOSPHORIBOSYLAMINOIMIDAZOLE-SUCCINOCARBOXAMIDE SYNTHASE"/>
    <property type="match status" value="1"/>
</dbReference>
<dbReference type="Gene3D" id="3.30.200.20">
    <property type="entry name" value="Phosphorylase Kinase, domain 1"/>
    <property type="match status" value="1"/>
</dbReference>
<dbReference type="InterPro" id="IPR018236">
    <property type="entry name" value="SAICAR_synthetase_CS"/>
</dbReference>
<evidence type="ECO:0000256" key="7">
    <source>
        <dbReference type="ARBA" id="ARBA00048475"/>
    </source>
</evidence>
<dbReference type="CDD" id="cd01414">
    <property type="entry name" value="SAICAR_synt_Sc"/>
    <property type="match status" value="1"/>
</dbReference>
<evidence type="ECO:0000313" key="10">
    <source>
        <dbReference type="EMBL" id="NIR74600.1"/>
    </source>
</evidence>
<reference evidence="10 11" key="1">
    <citation type="submission" date="2020-01" db="EMBL/GenBank/DDBJ databases">
        <title>Genomes assembled from Gulf of Kutch pelagic sediment metagenomes.</title>
        <authorList>
            <person name="Chandrashekar M."/>
            <person name="Mahajan M.S."/>
            <person name="Dave K.J."/>
            <person name="Vatsa P."/>
            <person name="Nathani N.M."/>
        </authorList>
    </citation>
    <scope>NUCLEOTIDE SEQUENCE [LARGE SCALE GENOMIC DNA]</scope>
    <source>
        <strain evidence="10">KS3-K002</strain>
    </source>
</reference>
<organism evidence="10 11">
    <name type="scientific">Candidatus Kutchimonas denitrificans</name>
    <dbReference type="NCBI Taxonomy" id="3056748"/>
    <lineage>
        <taxon>Bacteria</taxon>
        <taxon>Pseudomonadati</taxon>
        <taxon>Gemmatimonadota</taxon>
        <taxon>Gemmatimonadia</taxon>
        <taxon>Candidatus Palauibacterales</taxon>
        <taxon>Candidatus Palauibacteraceae</taxon>
        <taxon>Candidatus Kutchimonas</taxon>
    </lineage>
</organism>
<evidence type="ECO:0000256" key="5">
    <source>
        <dbReference type="ARBA" id="ARBA00022755"/>
    </source>
</evidence>
<dbReference type="NCBIfam" id="TIGR00081">
    <property type="entry name" value="purC"/>
    <property type="match status" value="1"/>
</dbReference>
<dbReference type="InterPro" id="IPR028923">
    <property type="entry name" value="SAICAR_synt/ADE2_N"/>
</dbReference>
<evidence type="ECO:0000256" key="8">
    <source>
        <dbReference type="HAMAP-Rule" id="MF_00137"/>
    </source>
</evidence>
<feature type="domain" description="SAICAR synthetase/ADE2 N-terminal" evidence="9">
    <location>
        <begin position="15"/>
        <end position="263"/>
    </location>
</feature>
<evidence type="ECO:0000256" key="2">
    <source>
        <dbReference type="ARBA" id="ARBA00010190"/>
    </source>
</evidence>
<dbReference type="GO" id="GO:0005737">
    <property type="term" value="C:cytoplasm"/>
    <property type="evidence" value="ECO:0007669"/>
    <property type="project" value="TreeGrafter"/>
</dbReference>
<evidence type="ECO:0000256" key="3">
    <source>
        <dbReference type="ARBA" id="ARBA00022598"/>
    </source>
</evidence>
<dbReference type="EC" id="6.3.2.6" evidence="8"/>
<comment type="catalytic activity">
    <reaction evidence="7 8">
        <text>5-amino-1-(5-phospho-D-ribosyl)imidazole-4-carboxylate + L-aspartate + ATP = (2S)-2-[5-amino-1-(5-phospho-beta-D-ribosyl)imidazole-4-carboxamido]succinate + ADP + phosphate + 2 H(+)</text>
        <dbReference type="Rhea" id="RHEA:22628"/>
        <dbReference type="ChEBI" id="CHEBI:15378"/>
        <dbReference type="ChEBI" id="CHEBI:29991"/>
        <dbReference type="ChEBI" id="CHEBI:30616"/>
        <dbReference type="ChEBI" id="CHEBI:43474"/>
        <dbReference type="ChEBI" id="CHEBI:58443"/>
        <dbReference type="ChEBI" id="CHEBI:77657"/>
        <dbReference type="ChEBI" id="CHEBI:456216"/>
        <dbReference type="EC" id="6.3.2.6"/>
    </reaction>
</comment>
<dbReference type="HAMAP" id="MF_00137">
    <property type="entry name" value="SAICAR_synth"/>
    <property type="match status" value="1"/>
</dbReference>
<dbReference type="Pfam" id="PF01259">
    <property type="entry name" value="SAICAR_synt"/>
    <property type="match status" value="1"/>
</dbReference>
<proteinExistence type="inferred from homology"/>
<dbReference type="Gene3D" id="3.30.470.20">
    <property type="entry name" value="ATP-grasp fold, B domain"/>
    <property type="match status" value="1"/>
</dbReference>
<comment type="pathway">
    <text evidence="1 8">Purine metabolism; IMP biosynthesis via de novo pathway; 5-amino-1-(5-phospho-D-ribosyl)imidazole-4-carboxamide from 5-amino-1-(5-phospho-D-ribosyl)imidazole-4-carboxylate: step 1/2.</text>
</comment>
<keyword evidence="4 8" id="KW-0547">Nucleotide-binding</keyword>
<dbReference type="GO" id="GO:0005524">
    <property type="term" value="F:ATP binding"/>
    <property type="evidence" value="ECO:0007669"/>
    <property type="project" value="UniProtKB-KW"/>
</dbReference>
<name>A0AAE4Z6C1_9BACT</name>
<dbReference type="AlphaFoldDB" id="A0AAE4Z6C1"/>
<dbReference type="PROSITE" id="PS01058">
    <property type="entry name" value="SAICAR_SYNTHETASE_2"/>
    <property type="match status" value="1"/>
</dbReference>
<evidence type="ECO:0000313" key="11">
    <source>
        <dbReference type="Proteomes" id="UP000702544"/>
    </source>
</evidence>